<name>A0ACC2NCX4_9HYME</name>
<reference evidence="1" key="1">
    <citation type="submission" date="2023-04" db="EMBL/GenBank/DDBJ databases">
        <title>A chromosome-level genome assembly of the parasitoid wasp Eretmocerus hayati.</title>
        <authorList>
            <person name="Zhong Y."/>
            <person name="Liu S."/>
            <person name="Liu Y."/>
        </authorList>
    </citation>
    <scope>NUCLEOTIDE SEQUENCE</scope>
    <source>
        <strain evidence="1">ZJU_SS_LIU_2023</strain>
    </source>
</reference>
<gene>
    <name evidence="1" type="ORF">QAD02_000279</name>
</gene>
<dbReference type="Proteomes" id="UP001239111">
    <property type="component" value="Chromosome 3"/>
</dbReference>
<comment type="caution">
    <text evidence="1">The sequence shown here is derived from an EMBL/GenBank/DDBJ whole genome shotgun (WGS) entry which is preliminary data.</text>
</comment>
<organism evidence="1 2">
    <name type="scientific">Eretmocerus hayati</name>
    <dbReference type="NCBI Taxonomy" id="131215"/>
    <lineage>
        <taxon>Eukaryota</taxon>
        <taxon>Metazoa</taxon>
        <taxon>Ecdysozoa</taxon>
        <taxon>Arthropoda</taxon>
        <taxon>Hexapoda</taxon>
        <taxon>Insecta</taxon>
        <taxon>Pterygota</taxon>
        <taxon>Neoptera</taxon>
        <taxon>Endopterygota</taxon>
        <taxon>Hymenoptera</taxon>
        <taxon>Apocrita</taxon>
        <taxon>Proctotrupomorpha</taxon>
        <taxon>Chalcidoidea</taxon>
        <taxon>Aphelinidae</taxon>
        <taxon>Aphelininae</taxon>
        <taxon>Eretmocerus</taxon>
    </lineage>
</organism>
<proteinExistence type="predicted"/>
<accession>A0ACC2NCX4</accession>
<evidence type="ECO:0000313" key="2">
    <source>
        <dbReference type="Proteomes" id="UP001239111"/>
    </source>
</evidence>
<keyword evidence="2" id="KW-1185">Reference proteome</keyword>
<protein>
    <submittedName>
        <fullName evidence="1">Uncharacterized protein</fullName>
    </submittedName>
</protein>
<evidence type="ECO:0000313" key="1">
    <source>
        <dbReference type="EMBL" id="KAJ8669020.1"/>
    </source>
</evidence>
<sequence length="1062" mass="118291">MNTSNSERSKMIRFPVLAAEPVRILLMRECEWRGRKLLFDSVADQRNKQSNHEDVSENNNVTTTCRNTQKNETKMKDRFDESISEDRVTAVACEHEKLLDEDISLLSEMIFGSVAMTYRGPSFKIHSMDKPRCIMCTKVFPHSEHSVCRRSERYSGENLKKSGTFDSNPSVSSLQNHSRSGSGNLSSNSLSPTMRKNSTCSSTGSGWDIDVPRLCSSQSLDGVTSATGSLSSLRQRWHRAMSTSLSRNSSDEAFGRCFDGSMSPDEPIPPRTRHKTRLGLAILLQLPEDNAEQLSRRLMEHVALLEGALEQLRHACRGPTHEKSLISRLHKTSRCCSMRLLTTLAAYSTRSFSESPAPLLWHEQLLHGTFGPLEVRVDEVHRSVKRMCWLLQQLDTKSTNLFLSTIVTAVLTNHLGWVNSALPCANRQLLESLKQQYPCNPLWAQLTDLLGALGTPVRVAHTVVAGKSSKASLIESVLNFLSYFVRSGLVERRSESRCADQEDVNEAIVILERTLRTRKSLTPFTTSTTGALAISSNRLLRTSGQQLEIAGPSETPKFQLGDQAVPDELLEPEKNENFGKQLKRSPTSHKNLAGFSGVSGGMLVLKSYESGGPSDGGSALSSSKVKIVVGKVDELDTKVPRPVVSLKDTMMRDFEESKMNQYELDSKLHDLRQHHKLTGIANFDPDPKSLSVHSVLVQSSNALESSNEAKNSQVYFTLGPEQDKPTSSIRDRLRSQCKCECSFTFTRMPSSSAELPEGILRKIIQRNFPESSKNLRLSEDCEKPCLRCTKRSSFIPPQNNSKLLLETPSNATEVLRSCANGAETSRVRSTSSLEALMEANCIVELPMPRSKKPAPGQQRSRHRGERTGFTHSLIGSQTSSDDGFTWGMILQGFTKLQSQKRHEMCEEGSSKEAEWWQPIRESLTVEAKFPLVDQPVDEAVCVLGDLDTWRVSLLSSNDTRNSSPVPVGMSSLVSNMLEAFVCLWTQFHSPEQCIKLLESRLREMWLRSETLTEFLLVTDLSETNVENLTSYLDVDAADLPLLLAVATTHTPQIAQRFGISLA</sequence>
<dbReference type="EMBL" id="CM056743">
    <property type="protein sequence ID" value="KAJ8669020.1"/>
    <property type="molecule type" value="Genomic_DNA"/>
</dbReference>